<name>A0ABW1U059_9BURK</name>
<sequence length="51" mass="5700">MRLIFIAQNAGPENLRPKSFPSVVRADIAKVHPVLKAVFVPVPCKPYRVKT</sequence>
<accession>A0ABW1U059</accession>
<dbReference type="Proteomes" id="UP001596270">
    <property type="component" value="Unassembled WGS sequence"/>
</dbReference>
<reference evidence="2" key="1">
    <citation type="journal article" date="2019" name="Int. J. Syst. Evol. Microbiol.">
        <title>The Global Catalogue of Microorganisms (GCM) 10K type strain sequencing project: providing services to taxonomists for standard genome sequencing and annotation.</title>
        <authorList>
            <consortium name="The Broad Institute Genomics Platform"/>
            <consortium name="The Broad Institute Genome Sequencing Center for Infectious Disease"/>
            <person name="Wu L."/>
            <person name="Ma J."/>
        </authorList>
    </citation>
    <scope>NUCLEOTIDE SEQUENCE [LARGE SCALE GENOMIC DNA]</scope>
    <source>
        <strain evidence="2">CCUG 39402</strain>
    </source>
</reference>
<proteinExistence type="predicted"/>
<organism evidence="1 2">
    <name type="scientific">Polaromonas aquatica</name>
    <dbReference type="NCBI Taxonomy" id="332657"/>
    <lineage>
        <taxon>Bacteria</taxon>
        <taxon>Pseudomonadati</taxon>
        <taxon>Pseudomonadota</taxon>
        <taxon>Betaproteobacteria</taxon>
        <taxon>Burkholderiales</taxon>
        <taxon>Comamonadaceae</taxon>
        <taxon>Polaromonas</taxon>
    </lineage>
</organism>
<dbReference type="RefSeq" id="WP_377414299.1">
    <property type="nucleotide sequence ID" value="NZ_JBHSRS010000082.1"/>
</dbReference>
<keyword evidence="2" id="KW-1185">Reference proteome</keyword>
<comment type="caution">
    <text evidence="1">The sequence shown here is derived from an EMBL/GenBank/DDBJ whole genome shotgun (WGS) entry which is preliminary data.</text>
</comment>
<gene>
    <name evidence="1" type="ORF">ACFQND_18520</name>
</gene>
<evidence type="ECO:0000313" key="1">
    <source>
        <dbReference type="EMBL" id="MFC6283224.1"/>
    </source>
</evidence>
<evidence type="ECO:0000313" key="2">
    <source>
        <dbReference type="Proteomes" id="UP001596270"/>
    </source>
</evidence>
<protein>
    <submittedName>
        <fullName evidence="1">Uncharacterized protein</fullName>
    </submittedName>
</protein>
<dbReference type="EMBL" id="JBHSRS010000082">
    <property type="protein sequence ID" value="MFC6283224.1"/>
    <property type="molecule type" value="Genomic_DNA"/>
</dbReference>